<evidence type="ECO:0000256" key="1">
    <source>
        <dbReference type="SAM" id="Phobius"/>
    </source>
</evidence>
<dbReference type="RefSeq" id="WP_244740626.1">
    <property type="nucleotide sequence ID" value="NZ_CP095071.1"/>
</dbReference>
<keyword evidence="1" id="KW-1133">Transmembrane helix</keyword>
<gene>
    <name evidence="2" type="ORF">MUN87_12665</name>
</gene>
<keyword evidence="3" id="KW-1185">Reference proteome</keyword>
<reference evidence="2 3" key="1">
    <citation type="submission" date="2022-04" db="EMBL/GenBank/DDBJ databases">
        <title>Gracilibacillus sp. isolated from saltern.</title>
        <authorList>
            <person name="Won M."/>
            <person name="Lee C.-M."/>
            <person name="Woen H.-Y."/>
            <person name="Kwon S.-W."/>
        </authorList>
    </citation>
    <scope>NUCLEOTIDE SEQUENCE [LARGE SCALE GENOMIC DNA]</scope>
    <source>
        <strain evidence="2 3">SSPM10-3</strain>
    </source>
</reference>
<keyword evidence="1" id="KW-0812">Transmembrane</keyword>
<name>A0ABY4GGZ9_9BACI</name>
<accession>A0ABY4GGZ9</accession>
<organism evidence="2 3">
    <name type="scientific">Gracilibacillus salinarum</name>
    <dbReference type="NCBI Taxonomy" id="2932255"/>
    <lineage>
        <taxon>Bacteria</taxon>
        <taxon>Bacillati</taxon>
        <taxon>Bacillota</taxon>
        <taxon>Bacilli</taxon>
        <taxon>Bacillales</taxon>
        <taxon>Bacillaceae</taxon>
        <taxon>Gracilibacillus</taxon>
    </lineage>
</organism>
<evidence type="ECO:0008006" key="4">
    <source>
        <dbReference type="Google" id="ProtNLM"/>
    </source>
</evidence>
<evidence type="ECO:0000313" key="2">
    <source>
        <dbReference type="EMBL" id="UOQ83608.1"/>
    </source>
</evidence>
<keyword evidence="1" id="KW-0472">Membrane</keyword>
<dbReference type="Proteomes" id="UP000831537">
    <property type="component" value="Chromosome"/>
</dbReference>
<feature type="transmembrane region" description="Helical" evidence="1">
    <location>
        <begin position="53"/>
        <end position="71"/>
    </location>
</feature>
<evidence type="ECO:0000313" key="3">
    <source>
        <dbReference type="Proteomes" id="UP000831537"/>
    </source>
</evidence>
<dbReference type="EMBL" id="CP095071">
    <property type="protein sequence ID" value="UOQ83608.1"/>
    <property type="molecule type" value="Genomic_DNA"/>
</dbReference>
<protein>
    <recommendedName>
        <fullName evidence="4">Phosphatase</fullName>
    </recommendedName>
</protein>
<proteinExistence type="predicted"/>
<sequence length="76" mass="8332">MKRTLVGISLLFIAAVIYASKLISTAILVASNDIATSGNWIAMLDMAPVTIDIVIWISLILGILFIVLEAFRNQKR</sequence>